<name>A0A412TRX7_9BACT</name>
<dbReference type="Proteomes" id="UP000284243">
    <property type="component" value="Unassembled WGS sequence"/>
</dbReference>
<dbReference type="AlphaFoldDB" id="A0A412TRX7"/>
<protein>
    <submittedName>
        <fullName evidence="1">Uncharacterized protein</fullName>
    </submittedName>
</protein>
<evidence type="ECO:0000313" key="1">
    <source>
        <dbReference type="EMBL" id="RGU56612.1"/>
    </source>
</evidence>
<organism evidence="1 2">
    <name type="scientific">Odoribacter splanchnicus</name>
    <dbReference type="NCBI Taxonomy" id="28118"/>
    <lineage>
        <taxon>Bacteria</taxon>
        <taxon>Pseudomonadati</taxon>
        <taxon>Bacteroidota</taxon>
        <taxon>Bacteroidia</taxon>
        <taxon>Bacteroidales</taxon>
        <taxon>Odoribacteraceae</taxon>
        <taxon>Odoribacter</taxon>
    </lineage>
</organism>
<gene>
    <name evidence="1" type="ORF">DWW57_08685</name>
</gene>
<comment type="caution">
    <text evidence="1">The sequence shown here is derived from an EMBL/GenBank/DDBJ whole genome shotgun (WGS) entry which is preliminary data.</text>
</comment>
<evidence type="ECO:0000313" key="2">
    <source>
        <dbReference type="Proteomes" id="UP000284243"/>
    </source>
</evidence>
<reference evidence="1 2" key="1">
    <citation type="submission" date="2018-08" db="EMBL/GenBank/DDBJ databases">
        <title>A genome reference for cultivated species of the human gut microbiota.</title>
        <authorList>
            <person name="Zou Y."/>
            <person name="Xue W."/>
            <person name="Luo G."/>
        </authorList>
    </citation>
    <scope>NUCLEOTIDE SEQUENCE [LARGE SCALE GENOMIC DNA]</scope>
    <source>
        <strain evidence="1 2">AF16-14</strain>
    </source>
</reference>
<proteinExistence type="predicted"/>
<accession>A0A412TRX7</accession>
<dbReference type="EMBL" id="QRYC01000009">
    <property type="protein sequence ID" value="RGU56612.1"/>
    <property type="molecule type" value="Genomic_DNA"/>
</dbReference>
<sequence>MTIDNYLEASLPLENIKKRKMRNRMKKKIIDYQTNKEETTDWKICGQLSRDNCQLTKCPQDPIAF</sequence>